<organism evidence="2 3">
    <name type="scientific">Roseomonas elaeocarpi</name>
    <dbReference type="NCBI Taxonomy" id="907779"/>
    <lineage>
        <taxon>Bacteria</taxon>
        <taxon>Pseudomonadati</taxon>
        <taxon>Pseudomonadota</taxon>
        <taxon>Alphaproteobacteria</taxon>
        <taxon>Acetobacterales</taxon>
        <taxon>Roseomonadaceae</taxon>
        <taxon>Roseomonas</taxon>
    </lineage>
</organism>
<evidence type="ECO:0000259" key="1">
    <source>
        <dbReference type="Pfam" id="PF04909"/>
    </source>
</evidence>
<accession>A0ABV6JM97</accession>
<dbReference type="InterPro" id="IPR052358">
    <property type="entry name" value="Aro_Compnd_Degr_Hydrolases"/>
</dbReference>
<dbReference type="InterPro" id="IPR032466">
    <property type="entry name" value="Metal_Hydrolase"/>
</dbReference>
<feature type="domain" description="Amidohydrolase-related" evidence="1">
    <location>
        <begin position="11"/>
        <end position="288"/>
    </location>
</feature>
<dbReference type="RefSeq" id="WP_377042523.1">
    <property type="nucleotide sequence ID" value="NZ_JBHLUN010000001.1"/>
</dbReference>
<reference evidence="2 3" key="1">
    <citation type="submission" date="2024-09" db="EMBL/GenBank/DDBJ databases">
        <authorList>
            <person name="Sun Q."/>
            <person name="Mori K."/>
        </authorList>
    </citation>
    <scope>NUCLEOTIDE SEQUENCE [LARGE SCALE GENOMIC DNA]</scope>
    <source>
        <strain evidence="2 3">TBRC 5777</strain>
    </source>
</reference>
<dbReference type="Gene3D" id="3.20.20.140">
    <property type="entry name" value="Metal-dependent hydrolases"/>
    <property type="match status" value="1"/>
</dbReference>
<dbReference type="SUPFAM" id="SSF51556">
    <property type="entry name" value="Metallo-dependent hydrolases"/>
    <property type="match status" value="1"/>
</dbReference>
<dbReference type="InterPro" id="IPR006680">
    <property type="entry name" value="Amidohydro-rel"/>
</dbReference>
<dbReference type="EMBL" id="JBHLUN010000001">
    <property type="protein sequence ID" value="MFC0406838.1"/>
    <property type="molecule type" value="Genomic_DNA"/>
</dbReference>
<dbReference type="PANTHER" id="PTHR35563:SF2">
    <property type="entry name" value="BARREL METAL-DEPENDENT HYDROLASE, PUTATIVE (AFU_ORTHOLOGUE AFUA_1G16240)-RELATED"/>
    <property type="match status" value="1"/>
</dbReference>
<gene>
    <name evidence="2" type="ORF">ACFFGY_01170</name>
</gene>
<protein>
    <submittedName>
        <fullName evidence="2">Amidohydrolase family protein</fullName>
    </submittedName>
</protein>
<dbReference type="PANTHER" id="PTHR35563">
    <property type="entry name" value="BARREL METAL-DEPENDENT HYDROLASE, PUTATIVE (AFU_ORTHOLOGUE AFUA_1G16240)-RELATED"/>
    <property type="match status" value="1"/>
</dbReference>
<comment type="caution">
    <text evidence="2">The sequence shown here is derived from an EMBL/GenBank/DDBJ whole genome shotgun (WGS) entry which is preliminary data.</text>
</comment>
<sequence>MNATETSDMFCDSHVHVVGDPVRYPLTGGRGYTPDPAPLATLQGQAGPLGITRFVIVQPSFYGNNNSLLLDTLDALEGQGRGVAAVDPAAGRDELGDLAARGVRGLRLNLYSNAAGVTGAVLQRRFEAMAALARECDFHVEIIAPIAMLAESAEFLRRSPVPVVVDHYGLFADETPDGLHGRALLALLRHPQFWMKLSAPYRSGGDILAVRPDRRWLGAIGECCGDRCVWGSDWPHTPPHEAQGRPESRVPYRALDYRAVFEGFRDSLPTDLPVERILRDNPARLYGFTA</sequence>
<evidence type="ECO:0000313" key="2">
    <source>
        <dbReference type="EMBL" id="MFC0406838.1"/>
    </source>
</evidence>
<proteinExistence type="predicted"/>
<evidence type="ECO:0000313" key="3">
    <source>
        <dbReference type="Proteomes" id="UP001589865"/>
    </source>
</evidence>
<dbReference type="Proteomes" id="UP001589865">
    <property type="component" value="Unassembled WGS sequence"/>
</dbReference>
<dbReference type="Pfam" id="PF04909">
    <property type="entry name" value="Amidohydro_2"/>
    <property type="match status" value="1"/>
</dbReference>
<name>A0ABV6JM97_9PROT</name>
<keyword evidence="3" id="KW-1185">Reference proteome</keyword>